<evidence type="ECO:0000256" key="1">
    <source>
        <dbReference type="SAM" id="MobiDB-lite"/>
    </source>
</evidence>
<reference evidence="2" key="1">
    <citation type="submission" date="2020-05" db="EMBL/GenBank/DDBJ databases">
        <authorList>
            <person name="Chiriac C."/>
            <person name="Salcher M."/>
            <person name="Ghai R."/>
            <person name="Kavagutti S V."/>
        </authorList>
    </citation>
    <scope>NUCLEOTIDE SEQUENCE</scope>
</reference>
<feature type="compositionally biased region" description="Low complexity" evidence="1">
    <location>
        <begin position="1"/>
        <end position="15"/>
    </location>
</feature>
<feature type="region of interest" description="Disordered" evidence="1">
    <location>
        <begin position="1"/>
        <end position="33"/>
    </location>
</feature>
<accession>A0A6J6QD13</accession>
<gene>
    <name evidence="2" type="ORF">UFOPK2579_01172</name>
</gene>
<dbReference type="EMBL" id="CAEZXR010000123">
    <property type="protein sequence ID" value="CAB4705704.1"/>
    <property type="molecule type" value="Genomic_DNA"/>
</dbReference>
<name>A0A6J6QD13_9ZZZZ</name>
<sequence length="333" mass="32051">MISVRAAPTTPVVTRTGGGAPSRSTCTEPSETAEVGTVTASTAVPVTMLTLAVVPVGRARSGAPSTTVTAYVVASVSLLDGTVETALTSPGSGSSAPAGTTEARCPTLSCRAWASLTASWTVLVPDAASTATAPPTLASAPASIASETTRPAQGAVITAPSSACCAVARSALACAMSAWSRARVAALTVVEPVAGLAGDAPAPWTGPAALGWSPPASLGPPGALGSGVVGWSTSARIVSAAVASVPESLSRAPARVSWAPPTAAWADCTSTRAVVQSASAVSALPASSPAPGSVDALSSVNAAAQSAVCSASASRAVTNAADAAVWASSTACC</sequence>
<dbReference type="AlphaFoldDB" id="A0A6J6QD13"/>
<proteinExistence type="predicted"/>
<evidence type="ECO:0000313" key="2">
    <source>
        <dbReference type="EMBL" id="CAB4705704.1"/>
    </source>
</evidence>
<protein>
    <submittedName>
        <fullName evidence="2">Unannotated protein</fullName>
    </submittedName>
</protein>
<organism evidence="2">
    <name type="scientific">freshwater metagenome</name>
    <dbReference type="NCBI Taxonomy" id="449393"/>
    <lineage>
        <taxon>unclassified sequences</taxon>
        <taxon>metagenomes</taxon>
        <taxon>ecological metagenomes</taxon>
    </lineage>
</organism>